<feature type="compositionally biased region" description="Basic and acidic residues" evidence="4">
    <location>
        <begin position="22"/>
        <end position="45"/>
    </location>
</feature>
<feature type="compositionally biased region" description="Basic and acidic residues" evidence="4">
    <location>
        <begin position="327"/>
        <end position="336"/>
    </location>
</feature>
<comment type="function">
    <text evidence="1">Troponin T is the tropomyosin-binding subunit of troponin, the thin filament regulatory complex which confers calcium-sensitivity to striated muscle actomyosin ATPase activity.</text>
</comment>
<dbReference type="Pfam" id="PF00992">
    <property type="entry name" value="Troponin"/>
    <property type="match status" value="1"/>
</dbReference>
<feature type="region of interest" description="Disordered" evidence="4">
    <location>
        <begin position="73"/>
        <end position="102"/>
    </location>
</feature>
<dbReference type="SUPFAM" id="SSF90250">
    <property type="entry name" value="Troponin coil-coiled subunits"/>
    <property type="match status" value="1"/>
</dbReference>
<dbReference type="GO" id="GO:0005861">
    <property type="term" value="C:troponin complex"/>
    <property type="evidence" value="ECO:0007669"/>
    <property type="project" value="InterPro"/>
</dbReference>
<feature type="region of interest" description="Disordered" evidence="4">
    <location>
        <begin position="1"/>
        <end position="45"/>
    </location>
</feature>
<dbReference type="PANTHER" id="PTHR11521:SF1">
    <property type="entry name" value="TROPONIN T, SKELETAL MUSCLE"/>
    <property type="match status" value="1"/>
</dbReference>
<dbReference type="GO" id="GO:0045214">
    <property type="term" value="P:sarcomere organization"/>
    <property type="evidence" value="ECO:0007669"/>
    <property type="project" value="UniProtKB-ARBA"/>
</dbReference>
<dbReference type="InterPro" id="IPR001978">
    <property type="entry name" value="Troponin"/>
</dbReference>
<protein>
    <recommendedName>
        <fullName evidence="7">Troponin T</fullName>
    </recommendedName>
</protein>
<feature type="compositionally biased region" description="Acidic residues" evidence="4">
    <location>
        <begin position="1"/>
        <end position="21"/>
    </location>
</feature>
<evidence type="ECO:0000256" key="3">
    <source>
        <dbReference type="SAM" id="Coils"/>
    </source>
</evidence>
<evidence type="ECO:0000256" key="2">
    <source>
        <dbReference type="ARBA" id="ARBA00008330"/>
    </source>
</evidence>
<evidence type="ECO:0000313" key="5">
    <source>
        <dbReference type="EMBL" id="CAL1267137.1"/>
    </source>
</evidence>
<dbReference type="GO" id="GO:0006936">
    <property type="term" value="P:muscle contraction"/>
    <property type="evidence" value="ECO:0007669"/>
    <property type="project" value="TreeGrafter"/>
</dbReference>
<keyword evidence="6" id="KW-1185">Reference proteome</keyword>
<feature type="compositionally biased region" description="Basic and acidic residues" evidence="4">
    <location>
        <begin position="348"/>
        <end position="358"/>
    </location>
</feature>
<dbReference type="EMBL" id="CAXIEN010000026">
    <property type="protein sequence ID" value="CAL1267137.1"/>
    <property type="molecule type" value="Genomic_DNA"/>
</dbReference>
<dbReference type="FunFam" id="1.20.5.350:FF:000003">
    <property type="entry name" value="Troponin T isoform 5"/>
    <property type="match status" value="1"/>
</dbReference>
<feature type="region of interest" description="Disordered" evidence="4">
    <location>
        <begin position="264"/>
        <end position="284"/>
    </location>
</feature>
<feature type="compositionally biased region" description="Acidic residues" evidence="4">
    <location>
        <begin position="386"/>
        <end position="411"/>
    </location>
</feature>
<dbReference type="AlphaFoldDB" id="A0AAV1Z7Z2"/>
<feature type="region of interest" description="Disordered" evidence="4">
    <location>
        <begin position="116"/>
        <end position="151"/>
    </location>
</feature>
<dbReference type="Proteomes" id="UP001497382">
    <property type="component" value="Unassembled WGS sequence"/>
</dbReference>
<reference evidence="5 6" key="1">
    <citation type="submission" date="2024-04" db="EMBL/GenBank/DDBJ databases">
        <authorList>
            <person name="Rising A."/>
            <person name="Reimegard J."/>
            <person name="Sonavane S."/>
            <person name="Akerstrom W."/>
            <person name="Nylinder S."/>
            <person name="Hedman E."/>
            <person name="Kallberg Y."/>
        </authorList>
    </citation>
    <scope>NUCLEOTIDE SEQUENCE [LARGE SCALE GENOMIC DNA]</scope>
</reference>
<gene>
    <name evidence="5" type="ORF">LARSCL_LOCUS3483</name>
</gene>
<feature type="compositionally biased region" description="Basic and acidic residues" evidence="4">
    <location>
        <begin position="73"/>
        <end position="89"/>
    </location>
</feature>
<keyword evidence="3" id="KW-0175">Coiled coil</keyword>
<evidence type="ECO:0000256" key="1">
    <source>
        <dbReference type="ARBA" id="ARBA00003363"/>
    </source>
</evidence>
<dbReference type="InterPro" id="IPR027707">
    <property type="entry name" value="TNNT"/>
</dbReference>
<dbReference type="GO" id="GO:0005523">
    <property type="term" value="F:tropomyosin binding"/>
    <property type="evidence" value="ECO:0007669"/>
    <property type="project" value="TreeGrafter"/>
</dbReference>
<feature type="region of interest" description="Disordered" evidence="4">
    <location>
        <begin position="327"/>
        <end position="411"/>
    </location>
</feature>
<sequence>MADDDREYSEEEEEEEEEGTGVEEKKKDEPKPKTEIPEEPKAEISEAELALEKMRKKKEEEEAFWAEYIEQRKKQKAKEEEELRKLKERQIKRKERRKEEEKKLLELKKQQEAQRIKEMEEKKAREAEAKKKRLEEAEKKRQAMQDALQPKKFQEPVTPNFIITKRAEDGSVVPGIDKFPSSLYMKAEMAKTKEQLAEDKKIALAFRVKPLQIENLSMTELKQKSQQLWDMIVRLESEKYDLEERRKRQEYDLKELSERQRQINRSKALKKGLDPEALSGKYPPKISVASKYERRLDRRNFVDKKSLFEGGYVQQLETMTASEWENRMKNFKEKGPSRLIKWDPSGPKNKEKPEHADGIEEEDLGENPYLASQEQSELQQETYEKNEEEEEAEEEEEEEGEEEEEEEEEEE</sequence>
<comment type="similarity">
    <text evidence="2">Belongs to the troponin T family.</text>
</comment>
<evidence type="ECO:0000313" key="6">
    <source>
        <dbReference type="Proteomes" id="UP001497382"/>
    </source>
</evidence>
<dbReference type="Gene3D" id="1.20.5.350">
    <property type="match status" value="1"/>
</dbReference>
<comment type="caution">
    <text evidence="5">The sequence shown here is derived from an EMBL/GenBank/DDBJ whole genome shotgun (WGS) entry which is preliminary data.</text>
</comment>
<evidence type="ECO:0000256" key="4">
    <source>
        <dbReference type="SAM" id="MobiDB-lite"/>
    </source>
</evidence>
<evidence type="ECO:0008006" key="7">
    <source>
        <dbReference type="Google" id="ProtNLM"/>
    </source>
</evidence>
<dbReference type="PANTHER" id="PTHR11521">
    <property type="entry name" value="TROPONIN T"/>
    <property type="match status" value="1"/>
</dbReference>
<name>A0AAV1Z7Z2_9ARAC</name>
<feature type="compositionally biased region" description="Basic and acidic residues" evidence="4">
    <location>
        <begin position="116"/>
        <end position="143"/>
    </location>
</feature>
<dbReference type="InterPro" id="IPR038077">
    <property type="entry name" value="Troponin_sf"/>
</dbReference>
<accession>A0AAV1Z7Z2</accession>
<organism evidence="5 6">
    <name type="scientific">Larinioides sclopetarius</name>
    <dbReference type="NCBI Taxonomy" id="280406"/>
    <lineage>
        <taxon>Eukaryota</taxon>
        <taxon>Metazoa</taxon>
        <taxon>Ecdysozoa</taxon>
        <taxon>Arthropoda</taxon>
        <taxon>Chelicerata</taxon>
        <taxon>Arachnida</taxon>
        <taxon>Araneae</taxon>
        <taxon>Araneomorphae</taxon>
        <taxon>Entelegynae</taxon>
        <taxon>Araneoidea</taxon>
        <taxon>Araneidae</taxon>
        <taxon>Larinioides</taxon>
    </lineage>
</organism>
<proteinExistence type="inferred from homology"/>
<feature type="compositionally biased region" description="Low complexity" evidence="4">
    <location>
        <begin position="369"/>
        <end position="381"/>
    </location>
</feature>
<feature type="coiled-coil region" evidence="3">
    <location>
        <begin position="232"/>
        <end position="259"/>
    </location>
</feature>
<dbReference type="GO" id="GO:0006937">
    <property type="term" value="P:regulation of muscle contraction"/>
    <property type="evidence" value="ECO:0007669"/>
    <property type="project" value="InterPro"/>
</dbReference>